<organism evidence="2 3">
    <name type="scientific">Malassezia yamatoensis</name>
    <dbReference type="NCBI Taxonomy" id="253288"/>
    <lineage>
        <taxon>Eukaryota</taxon>
        <taxon>Fungi</taxon>
        <taxon>Dikarya</taxon>
        <taxon>Basidiomycota</taxon>
        <taxon>Ustilaginomycotina</taxon>
        <taxon>Malasseziomycetes</taxon>
        <taxon>Malasseziales</taxon>
        <taxon>Malasseziaceae</taxon>
        <taxon>Malassezia</taxon>
    </lineage>
</organism>
<dbReference type="GO" id="GO:0005634">
    <property type="term" value="C:nucleus"/>
    <property type="evidence" value="ECO:0007669"/>
    <property type="project" value="TreeGrafter"/>
</dbReference>
<name>A0AAJ5YS41_9BASI</name>
<dbReference type="SUPFAM" id="SSF51905">
    <property type="entry name" value="FAD/NAD(P)-binding domain"/>
    <property type="match status" value="1"/>
</dbReference>
<dbReference type="GO" id="GO:0005968">
    <property type="term" value="C:Rab-protein geranylgeranyltransferase complex"/>
    <property type="evidence" value="ECO:0007669"/>
    <property type="project" value="TreeGrafter"/>
</dbReference>
<dbReference type="EMBL" id="CP119943">
    <property type="protein sequence ID" value="WFC97776.1"/>
    <property type="molecule type" value="Genomic_DNA"/>
</dbReference>
<dbReference type="Gene3D" id="3.50.50.60">
    <property type="entry name" value="FAD/NAD(P)-binding domain"/>
    <property type="match status" value="2"/>
</dbReference>
<dbReference type="PRINTS" id="PR00891">
    <property type="entry name" value="RABGDIREP"/>
</dbReference>
<dbReference type="GO" id="GO:0005829">
    <property type="term" value="C:cytosol"/>
    <property type="evidence" value="ECO:0007669"/>
    <property type="project" value="TreeGrafter"/>
</dbReference>
<dbReference type="Pfam" id="PF00996">
    <property type="entry name" value="GDI"/>
    <property type="match status" value="1"/>
</dbReference>
<keyword evidence="3" id="KW-1185">Reference proteome</keyword>
<dbReference type="GO" id="GO:0005092">
    <property type="term" value="F:GDP-dissociation inhibitor activity"/>
    <property type="evidence" value="ECO:0007669"/>
    <property type="project" value="InterPro"/>
</dbReference>
<reference evidence="2 3" key="1">
    <citation type="submission" date="2023-03" db="EMBL/GenBank/DDBJ databases">
        <title>Mating type loci evolution in Malassezia.</title>
        <authorList>
            <person name="Coelho M.A."/>
        </authorList>
    </citation>
    <scope>NUCLEOTIDE SEQUENCE [LARGE SCALE GENOMIC DNA]</scope>
    <source>
        <strain evidence="2 3">CBS 9725</strain>
    </source>
</reference>
<dbReference type="InterPro" id="IPR018203">
    <property type="entry name" value="GDP_dissociation_inhibitor"/>
</dbReference>
<dbReference type="PANTHER" id="PTHR11787:SF4">
    <property type="entry name" value="CHM, RAB ESCORT PROTEIN 1"/>
    <property type="match status" value="1"/>
</dbReference>
<dbReference type="GO" id="GO:0007264">
    <property type="term" value="P:small GTPase-mediated signal transduction"/>
    <property type="evidence" value="ECO:0007669"/>
    <property type="project" value="InterPro"/>
</dbReference>
<dbReference type="SUPFAM" id="SSF54373">
    <property type="entry name" value="FAD-linked reductases, C-terminal domain"/>
    <property type="match status" value="1"/>
</dbReference>
<dbReference type="AlphaFoldDB" id="A0AAJ5YS41"/>
<protein>
    <recommendedName>
        <fullName evidence="4">Rab proteins geranylgeranyltransferase component A</fullName>
    </recommendedName>
</protein>
<dbReference type="GO" id="GO:0016192">
    <property type="term" value="P:vesicle-mediated transport"/>
    <property type="evidence" value="ECO:0007669"/>
    <property type="project" value="TreeGrafter"/>
</dbReference>
<dbReference type="Gene3D" id="3.30.519.10">
    <property type="entry name" value="Guanine Nucleotide Dissociation Inhibitor, domain 2"/>
    <property type="match status" value="1"/>
</dbReference>
<dbReference type="PANTHER" id="PTHR11787">
    <property type="entry name" value="RAB GDP-DISSOCIATION INHIBITOR"/>
    <property type="match status" value="1"/>
</dbReference>
<dbReference type="InterPro" id="IPR036188">
    <property type="entry name" value="FAD/NAD-bd_sf"/>
</dbReference>
<comment type="similarity">
    <text evidence="1">Belongs to the Rab GDI family.</text>
</comment>
<accession>A0AAJ5YS41</accession>
<evidence type="ECO:0000313" key="2">
    <source>
        <dbReference type="EMBL" id="WFC97776.1"/>
    </source>
</evidence>
<evidence type="ECO:0008006" key="4">
    <source>
        <dbReference type="Google" id="ProtNLM"/>
    </source>
</evidence>
<gene>
    <name evidence="2" type="ORF">MYAM1_000495</name>
</gene>
<sequence>MEKYDVLVLGTGVAEAVLGAALSRAGKKVLQVDENKYYGSSWASLTLKELLKWSEEQNATVQFPRDGQLSDALLALDRHYSLSLRPTLLPAFGPTIEALVRSNVASYATFRLLDRVAVYEAESHRLQSVPASKSDIFRNKQISLADKRRLMRFLQIALEPSQPNHPAEAATPSSEQPALLADVLKHLQIAERLQSAVQYGVCLAWNSMESTDSALHRTRRALKGLGRYGDSAYLVGQYGGAGELAQGFCRAAAVKGATFVLGHSVQSLDYADGQWVLHLDGVDEVFTATQLACPTESLNYSMGKAAQFTEHKVYEHMAIIITDAPIDWQQVNTDTDVLETSLLVFPPGTVPGIPNNVMVLMQGEGTFSCPKGQYVYHLITYAEKAQTVNMQGACDLLMQLLEPRSDACNQPTKNNEEKHLGESHEIMKVIDTDGKEPDQDNETEHHGPTTRIPILTLFHTRPLQSGEQPISDNIKCDFSIHAGAYTNTNCSFASKNLRSSLCTDDIQPQSVPNLMEILDIAVIQAEEAFWQLYPSELRQNAELAIEARKRIHQPSDYQGRGGVEPDHSQVPTYADVEFFAPESD</sequence>
<dbReference type="Proteomes" id="UP001219567">
    <property type="component" value="Chromosome 1"/>
</dbReference>
<evidence type="ECO:0000313" key="3">
    <source>
        <dbReference type="Proteomes" id="UP001219567"/>
    </source>
</evidence>
<proteinExistence type="inferred from homology"/>
<evidence type="ECO:0000256" key="1">
    <source>
        <dbReference type="ARBA" id="ARBA00005593"/>
    </source>
</evidence>